<dbReference type="InterPro" id="IPR002871">
    <property type="entry name" value="NIF_FeS_clus_asmbl_NifU_N"/>
</dbReference>
<dbReference type="GO" id="GO:0051536">
    <property type="term" value="F:iron-sulfur cluster binding"/>
    <property type="evidence" value="ECO:0007669"/>
    <property type="project" value="InterPro"/>
</dbReference>
<dbReference type="OrthoDB" id="9804157at2"/>
<dbReference type="Gene3D" id="3.90.1010.10">
    <property type="match status" value="1"/>
</dbReference>
<organism evidence="3 4">
    <name type="scientific">Kosmotoga arenicorallina S304</name>
    <dbReference type="NCBI Taxonomy" id="1453497"/>
    <lineage>
        <taxon>Bacteria</taxon>
        <taxon>Thermotogati</taxon>
        <taxon>Thermotogota</taxon>
        <taxon>Thermotogae</taxon>
        <taxon>Kosmotogales</taxon>
        <taxon>Kosmotogaceae</taxon>
        <taxon>Kosmotoga</taxon>
    </lineage>
</organism>
<proteinExistence type="inferred from homology"/>
<reference evidence="3 4" key="1">
    <citation type="submission" date="2014-02" db="EMBL/GenBank/DDBJ databases">
        <title>Kosmotoga genome sequencing.</title>
        <authorList>
            <person name="Pollo S.M."/>
            <person name="Charchuk R."/>
            <person name="Nesbo C.L."/>
        </authorList>
    </citation>
    <scope>NUCLEOTIDE SEQUENCE [LARGE SCALE GENOMIC DNA]</scope>
    <source>
        <strain evidence="3 4">S304</strain>
    </source>
</reference>
<gene>
    <name evidence="3" type="ORF">AT15_07910</name>
</gene>
<keyword evidence="4" id="KW-1185">Reference proteome</keyword>
<dbReference type="PANTHER" id="PTHR10093">
    <property type="entry name" value="IRON-SULFUR CLUSTER ASSEMBLY ENZYME NIFU HOMOLOG"/>
    <property type="match status" value="1"/>
</dbReference>
<comment type="similarity">
    <text evidence="1">Belongs to the NifU family.</text>
</comment>
<evidence type="ECO:0000313" key="4">
    <source>
        <dbReference type="Proteomes" id="UP000077339"/>
    </source>
</evidence>
<dbReference type="CDD" id="cd06664">
    <property type="entry name" value="IscU_like"/>
    <property type="match status" value="1"/>
</dbReference>
<sequence length="137" mass="15211">MRPEDLYSDVIMFHYKNSSHRGALENPTAAQEGSNLSCGDSLRLYIKTNGDTINKVTFDGHGCAISVASASILAELIEGKSKNEASEIIQEFYKMIKGEDFNAELLGDAVVFENLKQFPIRVKCATLAWHTLEQLLK</sequence>
<dbReference type="AlphaFoldDB" id="A0A182C7A7"/>
<evidence type="ECO:0000256" key="1">
    <source>
        <dbReference type="ARBA" id="ARBA00006420"/>
    </source>
</evidence>
<feature type="domain" description="NIF system FeS cluster assembly NifU N-terminal" evidence="2">
    <location>
        <begin position="7"/>
        <end position="124"/>
    </location>
</feature>
<dbReference type="SUPFAM" id="SSF82649">
    <property type="entry name" value="SufE/NifU"/>
    <property type="match status" value="1"/>
</dbReference>
<protein>
    <submittedName>
        <fullName evidence="3">Nitrogen fixation protein NifU</fullName>
    </submittedName>
</protein>
<dbReference type="STRING" id="1453497.AT15_07910"/>
<evidence type="ECO:0000313" key="3">
    <source>
        <dbReference type="EMBL" id="OAA31411.1"/>
    </source>
</evidence>
<dbReference type="Proteomes" id="UP000077339">
    <property type="component" value="Unassembled WGS sequence"/>
</dbReference>
<dbReference type="GO" id="GO:0016226">
    <property type="term" value="P:iron-sulfur cluster assembly"/>
    <property type="evidence" value="ECO:0007669"/>
    <property type="project" value="InterPro"/>
</dbReference>
<name>A0A182C7A7_9BACT</name>
<dbReference type="RefSeq" id="WP_068346533.1">
    <property type="nucleotide sequence ID" value="NZ_JFHK01000004.1"/>
</dbReference>
<accession>A0A182C7A7</accession>
<dbReference type="Pfam" id="PF01592">
    <property type="entry name" value="NifU_N"/>
    <property type="match status" value="1"/>
</dbReference>
<dbReference type="FunFam" id="3.90.1010.10:FF:000002">
    <property type="entry name" value="Iron-sulfur cluster assembly scaffold protein NifU"/>
    <property type="match status" value="1"/>
</dbReference>
<dbReference type="EMBL" id="JFHK01000004">
    <property type="protein sequence ID" value="OAA31411.1"/>
    <property type="molecule type" value="Genomic_DNA"/>
</dbReference>
<evidence type="ECO:0000259" key="2">
    <source>
        <dbReference type="Pfam" id="PF01592"/>
    </source>
</evidence>
<dbReference type="NCBIfam" id="TIGR01994">
    <property type="entry name" value="SUF_scaf_2"/>
    <property type="match status" value="1"/>
</dbReference>
<dbReference type="PATRIC" id="fig|1453497.3.peg.1572"/>
<comment type="caution">
    <text evidence="3">The sequence shown here is derived from an EMBL/GenBank/DDBJ whole genome shotgun (WGS) entry which is preliminary data.</text>
</comment>
<dbReference type="GO" id="GO:0005506">
    <property type="term" value="F:iron ion binding"/>
    <property type="evidence" value="ECO:0007669"/>
    <property type="project" value="InterPro"/>
</dbReference>